<name>A0ABT9HZE9_9GAMM</name>
<comment type="caution">
    <text evidence="1">The sequence shown here is derived from an EMBL/GenBank/DDBJ whole genome shotgun (WGS) entry which is preliminary data.</text>
</comment>
<gene>
    <name evidence="1" type="ORF">ORJ04_11185</name>
</gene>
<dbReference type="Proteomes" id="UP001231109">
    <property type="component" value="Unassembled WGS sequence"/>
</dbReference>
<accession>A0ABT9HZE9</accession>
<proteinExistence type="predicted"/>
<dbReference type="Gene3D" id="3.40.190.10">
    <property type="entry name" value="Periplasmic binding protein-like II"/>
    <property type="match status" value="2"/>
</dbReference>
<protein>
    <submittedName>
        <fullName evidence="1">Transporter substrate-binding domain-containing protein</fullName>
    </submittedName>
</protein>
<evidence type="ECO:0000313" key="1">
    <source>
        <dbReference type="EMBL" id="MDP5136510.1"/>
    </source>
</evidence>
<sequence>MPNLFLTAHNPMFYLLMLFALPSIAEPVVYNWPASNKSDPRGHYPIALLQLALEKSDSDYLLLPSNRDQVQWRNLRQLEIGQGVDVVWTMTSIEREQKQLPVRIPIDRGLLGWRLLLIRQQDTARFAEINSAESLRKLRAVQGHDWPDLTILQHNQFNVIPSTFYNGMFVMLQLGRVDYFPRALSEVYAELNNHTTEQLAIADSLALYYPAPLYYFVRPDKPALAQAIEQGLQRAIADGSMQQLFMQHFATAISAAKLSNRHIIRLENPLLPEATPLQDSRLWFNPEVGY</sequence>
<dbReference type="EMBL" id="JAPJDZ010000025">
    <property type="protein sequence ID" value="MDP5136510.1"/>
    <property type="molecule type" value="Genomic_DNA"/>
</dbReference>
<keyword evidence="2" id="KW-1185">Reference proteome</keyword>
<dbReference type="SUPFAM" id="SSF53850">
    <property type="entry name" value="Periplasmic binding protein-like II"/>
    <property type="match status" value="1"/>
</dbReference>
<organism evidence="1 2">
    <name type="scientific">Rheinheimera baltica</name>
    <dbReference type="NCBI Taxonomy" id="67576"/>
    <lineage>
        <taxon>Bacteria</taxon>
        <taxon>Pseudomonadati</taxon>
        <taxon>Pseudomonadota</taxon>
        <taxon>Gammaproteobacteria</taxon>
        <taxon>Chromatiales</taxon>
        <taxon>Chromatiaceae</taxon>
        <taxon>Rheinheimera</taxon>
    </lineage>
</organism>
<evidence type="ECO:0000313" key="2">
    <source>
        <dbReference type="Proteomes" id="UP001231109"/>
    </source>
</evidence>
<reference evidence="1 2" key="1">
    <citation type="submission" date="2022-11" db="EMBL/GenBank/DDBJ databases">
        <title>Viruses from the air-sea interface of a natural surface slick.</title>
        <authorList>
            <person name="Rahlff J."/>
            <person name="Holmfeldt K."/>
        </authorList>
    </citation>
    <scope>NUCLEOTIDE SEQUENCE [LARGE SCALE GENOMIC DNA]</scope>
    <source>
        <strain evidence="1 2">SMS4</strain>
    </source>
</reference>
<dbReference type="RefSeq" id="WP_305975872.1">
    <property type="nucleotide sequence ID" value="NZ_JAPJDY010000010.1"/>
</dbReference>